<dbReference type="EMBL" id="JWZX01001749">
    <property type="protein sequence ID" value="KOO32537.1"/>
    <property type="molecule type" value="Genomic_DNA"/>
</dbReference>
<evidence type="ECO:0000256" key="1">
    <source>
        <dbReference type="SAM" id="Coils"/>
    </source>
</evidence>
<gene>
    <name evidence="2" type="ORF">Ctob_012213</name>
</gene>
<feature type="coiled-coil region" evidence="1">
    <location>
        <begin position="1"/>
        <end position="31"/>
    </location>
</feature>
<keyword evidence="1" id="KW-0175">Coiled coil</keyword>
<dbReference type="Gene3D" id="1.20.920.20">
    <property type="match status" value="1"/>
</dbReference>
<keyword evidence="3" id="KW-1185">Reference proteome</keyword>
<reference evidence="3" key="1">
    <citation type="journal article" date="2015" name="PLoS Genet.">
        <title>Genome Sequence and Transcriptome Analyses of Chrysochromulina tobin: Metabolic Tools for Enhanced Algal Fitness in the Prominent Order Prymnesiales (Haptophyceae).</title>
        <authorList>
            <person name="Hovde B.T."/>
            <person name="Deodato C.R."/>
            <person name="Hunsperger H.M."/>
            <person name="Ryken S.A."/>
            <person name="Yost W."/>
            <person name="Jha R.K."/>
            <person name="Patterson J."/>
            <person name="Monnat R.J. Jr."/>
            <person name="Barlow S.B."/>
            <person name="Starkenburg S.R."/>
            <person name="Cattolico R.A."/>
        </authorList>
    </citation>
    <scope>NUCLEOTIDE SEQUENCE</scope>
    <source>
        <strain evidence="3">CCMP291</strain>
    </source>
</reference>
<evidence type="ECO:0000313" key="3">
    <source>
        <dbReference type="Proteomes" id="UP000037460"/>
    </source>
</evidence>
<evidence type="ECO:0000313" key="2">
    <source>
        <dbReference type="EMBL" id="KOO32537.1"/>
    </source>
</evidence>
<feature type="coiled-coil region" evidence="1">
    <location>
        <begin position="265"/>
        <end position="329"/>
    </location>
</feature>
<accession>A0A0M0K1T3</accession>
<name>A0A0M0K1T3_9EUKA</name>
<comment type="caution">
    <text evidence="2">The sequence shown here is derived from an EMBL/GenBank/DDBJ whole genome shotgun (WGS) entry which is preliminary data.</text>
</comment>
<proteinExistence type="predicted"/>
<dbReference type="AlphaFoldDB" id="A0A0M0K1T3"/>
<protein>
    <submittedName>
        <fullName evidence="2">Uncharacterized protein</fullName>
    </submittedName>
</protein>
<sequence>MSKNRSRLQAAEAVLKKCEEKLEQAERVKIEKFSDTEMAANARVAAEGLDLNVVVDELRSMKLAPPAVVEIIARCVCTLASGDDMGDHEHRAAEAAKENARKKKNAQAVAKGQPPPKPLVGTMVSEKRKLLSWEESQKVLARANFKERISDFDGRLLLDNDDLVNEVRSRLDLDSIDPSLPMAAHLEVKKLSKKERNDEAIAAVRRREAYNEGVAQDGSGGVPKLTLNDARYVSKIAPPLLVWIARVISQYAINDPLWKRTSAACIDATKKRDEARDAVMQLRRKMDEMAQKLREEKARLKAERERAEEEGVLLELQALEQQKLQTEEKNQTDKPKELTTPDQIILTGPTPNIFFQNGRISGIAPSPVQLSPRLQLPATIYFFIRVKHCRVSFPFPPSLPTERFRFASVS</sequence>
<dbReference type="Proteomes" id="UP000037460">
    <property type="component" value="Unassembled WGS sequence"/>
</dbReference>
<organism evidence="2 3">
    <name type="scientific">Chrysochromulina tobinii</name>
    <dbReference type="NCBI Taxonomy" id="1460289"/>
    <lineage>
        <taxon>Eukaryota</taxon>
        <taxon>Haptista</taxon>
        <taxon>Haptophyta</taxon>
        <taxon>Prymnesiophyceae</taxon>
        <taxon>Prymnesiales</taxon>
        <taxon>Chrysochromulinaceae</taxon>
        <taxon>Chrysochromulina</taxon>
    </lineage>
</organism>